<keyword evidence="1" id="KW-0175">Coiled coil</keyword>
<name>A0A7S2WBC5_9STRA</name>
<evidence type="ECO:0000313" key="4">
    <source>
        <dbReference type="EMBL" id="CAD9679056.1"/>
    </source>
</evidence>
<feature type="region of interest" description="Disordered" evidence="2">
    <location>
        <begin position="527"/>
        <end position="575"/>
    </location>
</feature>
<feature type="coiled-coil region" evidence="1">
    <location>
        <begin position="8"/>
        <end position="63"/>
    </location>
</feature>
<evidence type="ECO:0000256" key="1">
    <source>
        <dbReference type="SAM" id="Coils"/>
    </source>
</evidence>
<proteinExistence type="predicted"/>
<dbReference type="EMBL" id="HBHK01010265">
    <property type="protein sequence ID" value="CAD9679056.1"/>
    <property type="molecule type" value="Transcribed_RNA"/>
</dbReference>
<organism evidence="3">
    <name type="scientific">Mucochytrium quahogii</name>
    <dbReference type="NCBI Taxonomy" id="96639"/>
    <lineage>
        <taxon>Eukaryota</taxon>
        <taxon>Sar</taxon>
        <taxon>Stramenopiles</taxon>
        <taxon>Bigyra</taxon>
        <taxon>Labyrinthulomycetes</taxon>
        <taxon>Thraustochytrida</taxon>
        <taxon>Thraustochytriidae</taxon>
        <taxon>Mucochytrium</taxon>
    </lineage>
</organism>
<feature type="coiled-coil region" evidence="1">
    <location>
        <begin position="291"/>
        <end position="402"/>
    </location>
</feature>
<protein>
    <submittedName>
        <fullName evidence="3">Uncharacterized protein</fullName>
    </submittedName>
</protein>
<reference evidence="3" key="1">
    <citation type="submission" date="2021-01" db="EMBL/GenBank/DDBJ databases">
        <authorList>
            <person name="Corre E."/>
            <person name="Pelletier E."/>
            <person name="Niang G."/>
            <person name="Scheremetjew M."/>
            <person name="Finn R."/>
            <person name="Kale V."/>
            <person name="Holt S."/>
            <person name="Cochrane G."/>
            <person name="Meng A."/>
            <person name="Brown T."/>
            <person name="Cohen L."/>
        </authorList>
    </citation>
    <scope>NUCLEOTIDE SEQUENCE</scope>
    <source>
        <strain evidence="3">NY070348D</strain>
    </source>
</reference>
<dbReference type="Gene3D" id="1.10.287.1490">
    <property type="match status" value="1"/>
</dbReference>
<feature type="coiled-coil region" evidence="1">
    <location>
        <begin position="431"/>
        <end position="500"/>
    </location>
</feature>
<dbReference type="EMBL" id="HBHK01010264">
    <property type="protein sequence ID" value="CAD9679054.1"/>
    <property type="molecule type" value="Transcribed_RNA"/>
</dbReference>
<evidence type="ECO:0000256" key="2">
    <source>
        <dbReference type="SAM" id="MobiDB-lite"/>
    </source>
</evidence>
<gene>
    <name evidence="3" type="ORF">QSP1433_LOCUS6402</name>
    <name evidence="4" type="ORF">QSP1433_LOCUS6403</name>
</gene>
<evidence type="ECO:0000313" key="3">
    <source>
        <dbReference type="EMBL" id="CAD9679054.1"/>
    </source>
</evidence>
<accession>A0A7S2WBC5</accession>
<dbReference type="AlphaFoldDB" id="A0A7S2WBC5"/>
<sequence length="575" mass="66069">METHAMTGRRTENRLEEIRKKREKVENAHVAVQEERDQLKSQLKDSQEEVHRLQATLEKTQQDLTAQGIREKQALVKDQQQLASRESMTENKFQRQMLLNQVQARKIEALEKQLSATEKSDLAISDLNQKLLAKEKKLEMTTLRLRHQNNKLLDDLELMKKNRGTGLNIAPGGNAIRKDLTGSSKDDELENARKIIEQQHKEIGTLRLQWSRLESNLIVANQKIAELRPAEKKRVSDVQLLTHLQLKSAEKIAKLEKKTIETAVLVDTSRVQQRKANDAKFKLMERNAILTANLENTNTQLLDNSQKLENEIHMLQSNLVHSKRANTEVLRGQFESESKWVLLKGRYDLLMKRYEGAKKRIASLEEESSGAKYKCSVAQRERSKLQQRVEQLVTTIQRLENKWKMDTGKKSTSGKESKRLEHDLLRTKTTLAGKEQDVVELEKDLKEERRRAERLGQAFLKRDQAARELAEQLEWNTKDLQLHQERLARTLRVASNLESQLLANSCTENGYISYFGEETAAPSNELLAAINSDESTQAPNNNDESKQVPNKQATPPSSTQQPVRQFEHPARQIAN</sequence>
<feature type="compositionally biased region" description="Basic and acidic residues" evidence="2">
    <location>
        <begin position="565"/>
        <end position="575"/>
    </location>
</feature>
<feature type="compositionally biased region" description="Polar residues" evidence="2">
    <location>
        <begin position="532"/>
        <end position="563"/>
    </location>
</feature>